<feature type="binding site" evidence="9">
    <location>
        <position position="41"/>
    </location>
    <ligand>
        <name>ATP</name>
        <dbReference type="ChEBI" id="CHEBI:30616"/>
    </ligand>
</feature>
<comment type="catalytic activity">
    <reaction evidence="8">
        <text>L-seryl-[protein] + ATP = O-phospho-L-seryl-[protein] + ADP + H(+)</text>
        <dbReference type="Rhea" id="RHEA:17989"/>
        <dbReference type="Rhea" id="RHEA-COMP:9863"/>
        <dbReference type="Rhea" id="RHEA-COMP:11604"/>
        <dbReference type="ChEBI" id="CHEBI:15378"/>
        <dbReference type="ChEBI" id="CHEBI:29999"/>
        <dbReference type="ChEBI" id="CHEBI:30616"/>
        <dbReference type="ChEBI" id="CHEBI:83421"/>
        <dbReference type="ChEBI" id="CHEBI:456216"/>
        <dbReference type="EC" id="2.7.11.1"/>
    </reaction>
</comment>
<evidence type="ECO:0000256" key="6">
    <source>
        <dbReference type="ARBA" id="ARBA00022840"/>
    </source>
</evidence>
<dbReference type="SUPFAM" id="SSF56112">
    <property type="entry name" value="Protein kinase-like (PK-like)"/>
    <property type="match status" value="1"/>
</dbReference>
<evidence type="ECO:0000256" key="5">
    <source>
        <dbReference type="ARBA" id="ARBA00022777"/>
    </source>
</evidence>
<dbReference type="Gene3D" id="1.10.510.10">
    <property type="entry name" value="Transferase(Phosphotransferase) domain 1"/>
    <property type="match status" value="1"/>
</dbReference>
<dbReference type="AlphaFoldDB" id="A0AA96WKC4"/>
<keyword evidence="6 9" id="KW-0067">ATP-binding</keyword>
<dbReference type="RefSeq" id="WP_316435827.1">
    <property type="nucleotide sequence ID" value="NZ_CP053587.1"/>
</dbReference>
<evidence type="ECO:0000313" key="11">
    <source>
        <dbReference type="EMBL" id="WNZ27502.1"/>
    </source>
</evidence>
<dbReference type="InterPro" id="IPR000719">
    <property type="entry name" value="Prot_kinase_dom"/>
</dbReference>
<dbReference type="PANTHER" id="PTHR24363">
    <property type="entry name" value="SERINE/THREONINE PROTEIN KINASE"/>
    <property type="match status" value="1"/>
</dbReference>
<comment type="catalytic activity">
    <reaction evidence="7">
        <text>L-threonyl-[protein] + ATP = O-phospho-L-threonyl-[protein] + ADP + H(+)</text>
        <dbReference type="Rhea" id="RHEA:46608"/>
        <dbReference type="Rhea" id="RHEA-COMP:11060"/>
        <dbReference type="Rhea" id="RHEA-COMP:11605"/>
        <dbReference type="ChEBI" id="CHEBI:15378"/>
        <dbReference type="ChEBI" id="CHEBI:30013"/>
        <dbReference type="ChEBI" id="CHEBI:30616"/>
        <dbReference type="ChEBI" id="CHEBI:61977"/>
        <dbReference type="ChEBI" id="CHEBI:456216"/>
        <dbReference type="EC" id="2.7.11.1"/>
    </reaction>
</comment>
<dbReference type="PROSITE" id="PS50011">
    <property type="entry name" value="PROTEIN_KINASE_DOM"/>
    <property type="match status" value="1"/>
</dbReference>
<dbReference type="GO" id="GO:0005524">
    <property type="term" value="F:ATP binding"/>
    <property type="evidence" value="ECO:0007669"/>
    <property type="project" value="UniProtKB-UniRule"/>
</dbReference>
<proteinExistence type="predicted"/>
<evidence type="ECO:0000256" key="9">
    <source>
        <dbReference type="PROSITE-ProRule" id="PRU10141"/>
    </source>
</evidence>
<dbReference type="EMBL" id="CP053587">
    <property type="protein sequence ID" value="WNZ27502.1"/>
    <property type="molecule type" value="Genomic_DNA"/>
</dbReference>
<gene>
    <name evidence="11" type="ORF">HJG54_32010</name>
</gene>
<reference evidence="11" key="1">
    <citation type="submission" date="2020-05" db="EMBL/GenBank/DDBJ databases">
        <authorList>
            <person name="Zhu T."/>
            <person name="Keshari N."/>
            <person name="Lu X."/>
        </authorList>
    </citation>
    <scope>NUCLEOTIDE SEQUENCE</scope>
    <source>
        <strain evidence="11">NK1-12</strain>
    </source>
</reference>
<evidence type="ECO:0000256" key="3">
    <source>
        <dbReference type="ARBA" id="ARBA00022679"/>
    </source>
</evidence>
<dbReference type="PROSITE" id="PS00107">
    <property type="entry name" value="PROTEIN_KINASE_ATP"/>
    <property type="match status" value="1"/>
</dbReference>
<dbReference type="InterPro" id="IPR011009">
    <property type="entry name" value="Kinase-like_dom_sf"/>
</dbReference>
<sequence length="400" mass="44819">MIGQLLTGRYLILKQLGAGGFSETYLAVDKYLLDQPTCVVKRLSMSAGSTISPEKARQLFETEARVLNRLGRQYSQIPTLFAYCHEQDQVYQVEEYIRGENLDSWFTQGHCLSPDAAIDLLRKALPILDHIHGHDVIHQDIKPSNLIRQEDGAITLIDFGAACDLAEIYESCDPQVTQIIAIGTPGYMPEEQQIGYSQFNSDLYALGVSVIQLLTGVRPQQFQTDPATGELDWQIYLRHRSIDPGLVAILNQMVRRDYRLRYQRASEVAAALESLPWIEKYSLRSSETHAKPQKAMPKNIWQKIWKPALVLLSATAIGGGYCLSQREHTELLLQIGLANSQLKALLQSLSDLSATERVDQAQIPSSNQAIVEAQPAYDDQLWIELTRLVEKTASEPITGP</sequence>
<dbReference type="Gene3D" id="3.30.200.20">
    <property type="entry name" value="Phosphorylase Kinase, domain 1"/>
    <property type="match status" value="1"/>
</dbReference>
<evidence type="ECO:0000256" key="7">
    <source>
        <dbReference type="ARBA" id="ARBA00047899"/>
    </source>
</evidence>
<dbReference type="PANTHER" id="PTHR24363:SF0">
    <property type="entry name" value="SERINE_THREONINE KINASE LIKE DOMAIN CONTAINING 1"/>
    <property type="match status" value="1"/>
</dbReference>
<keyword evidence="2 11" id="KW-0723">Serine/threonine-protein kinase</keyword>
<evidence type="ECO:0000256" key="4">
    <source>
        <dbReference type="ARBA" id="ARBA00022741"/>
    </source>
</evidence>
<accession>A0AA96WKC4</accession>
<dbReference type="EC" id="2.7.11.1" evidence="1"/>
<name>A0AA96WKC4_9CYAN</name>
<feature type="domain" description="Protein kinase" evidence="10">
    <location>
        <begin position="10"/>
        <end position="278"/>
    </location>
</feature>
<protein>
    <recommendedName>
        <fullName evidence="1">non-specific serine/threonine protein kinase</fullName>
        <ecNumber evidence="1">2.7.11.1</ecNumber>
    </recommendedName>
</protein>
<evidence type="ECO:0000256" key="2">
    <source>
        <dbReference type="ARBA" id="ARBA00022527"/>
    </source>
</evidence>
<dbReference type="SMART" id="SM00220">
    <property type="entry name" value="S_TKc"/>
    <property type="match status" value="1"/>
</dbReference>
<dbReference type="Pfam" id="PF00069">
    <property type="entry name" value="Pkinase"/>
    <property type="match status" value="1"/>
</dbReference>
<evidence type="ECO:0000256" key="1">
    <source>
        <dbReference type="ARBA" id="ARBA00012513"/>
    </source>
</evidence>
<keyword evidence="4 9" id="KW-0547">Nucleotide-binding</keyword>
<keyword evidence="3" id="KW-0808">Transferase</keyword>
<keyword evidence="5 11" id="KW-0418">Kinase</keyword>
<evidence type="ECO:0000259" key="10">
    <source>
        <dbReference type="PROSITE" id="PS50011"/>
    </source>
</evidence>
<dbReference type="InterPro" id="IPR017441">
    <property type="entry name" value="Protein_kinase_ATP_BS"/>
</dbReference>
<organism evidence="11">
    <name type="scientific">Leptolyngbya sp. NK1-12</name>
    <dbReference type="NCBI Taxonomy" id="2547451"/>
    <lineage>
        <taxon>Bacteria</taxon>
        <taxon>Bacillati</taxon>
        <taxon>Cyanobacteriota</taxon>
        <taxon>Cyanophyceae</taxon>
        <taxon>Leptolyngbyales</taxon>
        <taxon>Leptolyngbyaceae</taxon>
        <taxon>Leptolyngbya group</taxon>
        <taxon>Leptolyngbya</taxon>
    </lineage>
</organism>
<evidence type="ECO:0000256" key="8">
    <source>
        <dbReference type="ARBA" id="ARBA00048679"/>
    </source>
</evidence>
<dbReference type="CDD" id="cd14014">
    <property type="entry name" value="STKc_PknB_like"/>
    <property type="match status" value="1"/>
</dbReference>
<dbReference type="GO" id="GO:0004674">
    <property type="term" value="F:protein serine/threonine kinase activity"/>
    <property type="evidence" value="ECO:0007669"/>
    <property type="project" value="UniProtKB-KW"/>
</dbReference>